<dbReference type="EMBL" id="NOJZ02000009">
    <property type="protein sequence ID" value="RDY23693.1"/>
    <property type="molecule type" value="Genomic_DNA"/>
</dbReference>
<dbReference type="GO" id="GO:0043565">
    <property type="term" value="F:sequence-specific DNA binding"/>
    <property type="evidence" value="ECO:0007669"/>
    <property type="project" value="InterPro"/>
</dbReference>
<dbReference type="SUPFAM" id="SSF48295">
    <property type="entry name" value="TrpR-like"/>
    <property type="match status" value="1"/>
</dbReference>
<reference evidence="3 4" key="1">
    <citation type="journal article" date="2017" name="Genome Announc.">
        <title>Draft Genome Sequence of Romboutsia maritimum sp. nov. Strain CCRI-22766(T), Isolated from Coastal Estuarine Mud.</title>
        <authorList>
            <person name="Maheux A.F."/>
            <person name="Boudreau D.K."/>
            <person name="Berube E."/>
            <person name="Boissinot M."/>
            <person name="Raymond F."/>
            <person name="Brodeur S."/>
            <person name="Corbeil J."/>
            <person name="Brightwell G."/>
            <person name="Broda D."/>
            <person name="Omar R.F."/>
            <person name="Bergeron M.G."/>
        </authorList>
    </citation>
    <scope>NUCLEOTIDE SEQUENCE [LARGE SCALE GENOMIC DNA]</scope>
    <source>
        <strain evidence="3 4">CCRI-22766</strain>
    </source>
</reference>
<dbReference type="Pfam" id="PF13936">
    <property type="entry name" value="HTH_38"/>
    <property type="match status" value="1"/>
</dbReference>
<evidence type="ECO:0000313" key="3">
    <source>
        <dbReference type="EMBL" id="RDY23693.1"/>
    </source>
</evidence>
<dbReference type="OrthoDB" id="1752997at2"/>
<dbReference type="InterPro" id="IPR025246">
    <property type="entry name" value="IS30-like_HTH"/>
</dbReference>
<dbReference type="Proteomes" id="UP000243494">
    <property type="component" value="Unassembled WGS sequence"/>
</dbReference>
<keyword evidence="1" id="KW-0175">Coiled coil</keyword>
<accession>A0A371IT93</accession>
<feature type="coiled-coil region" evidence="1">
    <location>
        <begin position="17"/>
        <end position="51"/>
    </location>
</feature>
<dbReference type="AlphaFoldDB" id="A0A371IT93"/>
<evidence type="ECO:0000256" key="1">
    <source>
        <dbReference type="SAM" id="Coils"/>
    </source>
</evidence>
<gene>
    <name evidence="3" type="ORF">CHF27_007095</name>
</gene>
<organism evidence="3 4">
    <name type="scientific">Romboutsia maritimum</name>
    <dbReference type="NCBI Taxonomy" id="2020948"/>
    <lineage>
        <taxon>Bacteria</taxon>
        <taxon>Bacillati</taxon>
        <taxon>Bacillota</taxon>
        <taxon>Clostridia</taxon>
        <taxon>Peptostreptococcales</taxon>
        <taxon>Peptostreptococcaceae</taxon>
        <taxon>Romboutsia</taxon>
    </lineage>
</organism>
<protein>
    <submittedName>
        <fullName evidence="3">XRE family transcriptional regulator</fullName>
    </submittedName>
</protein>
<proteinExistence type="predicted"/>
<dbReference type="InterPro" id="IPR010921">
    <property type="entry name" value="Trp_repressor/repl_initiator"/>
</dbReference>
<sequence length="103" mass="12462">MGIFKLKSEEDWKIKYIKEFNEMRAIYEKKLQKKQIELDNLKIEIEKLKNYKNSLKPKEKQITDEDIEFIKELRNSGLSYREISNETRWSKATVSRVLNGIYD</sequence>
<comment type="caution">
    <text evidence="3">The sequence shown here is derived from an EMBL/GenBank/DDBJ whole genome shotgun (WGS) entry which is preliminary data.</text>
</comment>
<dbReference type="Gene3D" id="1.10.10.60">
    <property type="entry name" value="Homeodomain-like"/>
    <property type="match status" value="1"/>
</dbReference>
<evidence type="ECO:0000259" key="2">
    <source>
        <dbReference type="Pfam" id="PF13936"/>
    </source>
</evidence>
<keyword evidence="4" id="KW-1185">Reference proteome</keyword>
<name>A0A371IT93_9FIRM</name>
<feature type="domain" description="Transposase IS30-like HTH" evidence="2">
    <location>
        <begin position="59"/>
        <end position="98"/>
    </location>
</feature>
<evidence type="ECO:0000313" key="4">
    <source>
        <dbReference type="Proteomes" id="UP000243494"/>
    </source>
</evidence>
<dbReference type="RefSeq" id="WP_095405844.1">
    <property type="nucleotide sequence ID" value="NZ_NOJZ02000009.1"/>
</dbReference>